<protein>
    <submittedName>
        <fullName evidence="1">Uncharacterized protein</fullName>
    </submittedName>
</protein>
<keyword evidence="2" id="KW-1185">Reference proteome</keyword>
<dbReference type="OrthoDB" id="5506616at2"/>
<proteinExistence type="predicted"/>
<dbReference type="KEGG" id="bsed:DN745_11310"/>
<dbReference type="Gene3D" id="2.50.20.10">
    <property type="entry name" value="Lipoprotein localisation LolA/LolB/LppX"/>
    <property type="match status" value="1"/>
</dbReference>
<evidence type="ECO:0000313" key="1">
    <source>
        <dbReference type="EMBL" id="AWV89894.1"/>
    </source>
</evidence>
<gene>
    <name evidence="1" type="ORF">DN745_11310</name>
</gene>
<name>A0A2Z4FMI2_9DELT</name>
<dbReference type="EMBL" id="CP030032">
    <property type="protein sequence ID" value="AWV89894.1"/>
    <property type="molecule type" value="Genomic_DNA"/>
</dbReference>
<organism evidence="1 2">
    <name type="scientific">Bradymonas sediminis</name>
    <dbReference type="NCBI Taxonomy" id="1548548"/>
    <lineage>
        <taxon>Bacteria</taxon>
        <taxon>Deltaproteobacteria</taxon>
        <taxon>Bradymonadales</taxon>
        <taxon>Bradymonadaceae</taxon>
        <taxon>Bradymonas</taxon>
    </lineage>
</organism>
<reference evidence="1 2" key="1">
    <citation type="submission" date="2018-06" db="EMBL/GenBank/DDBJ databases">
        <title>Lujinxingia sediminis gen. nov. sp. nov., a new facultative anaerobic member of the class Deltaproteobacteria, and proposal of Lujinxingaceae fam. nov.</title>
        <authorList>
            <person name="Guo L.-Y."/>
            <person name="Li C.-M."/>
            <person name="Wang S."/>
            <person name="Du Z.-J."/>
        </authorList>
    </citation>
    <scope>NUCLEOTIDE SEQUENCE [LARGE SCALE GENOMIC DNA]</scope>
    <source>
        <strain evidence="1 2">FA350</strain>
    </source>
</reference>
<evidence type="ECO:0000313" key="2">
    <source>
        <dbReference type="Proteomes" id="UP000249799"/>
    </source>
</evidence>
<sequence length="273" mass="30665">MNPSLMFRSLLVLLVFAAMASGCAKNIPPPENAIEDPAQLRAAIDARLGQIEDARFSEIVLDYFGDGQRVKVRQLILVKQPDKLRVQTRIPGTDSIMSVLVTDGETFAMHNRDTNEYFTGAPTPANISRLLPVDLSARDVVRMMLGGAPWDRFERSAAPAELRWNPKTGRYSYEKSMPTGGKLKMEVRPSDFAVIELTETDAKENTTYRYTSEDWKRTKDNDRIALPEYRRFVWPARNLDFSLDIRGTQLDPGLVDPLFELAAPAGSTVVEVQ</sequence>
<dbReference type="Proteomes" id="UP000249799">
    <property type="component" value="Chromosome"/>
</dbReference>
<dbReference type="RefSeq" id="WP_111334909.1">
    <property type="nucleotide sequence ID" value="NZ_CP030032.1"/>
</dbReference>
<accession>A0A2Z4FMI2</accession>
<dbReference type="AlphaFoldDB" id="A0A2Z4FMI2"/>